<dbReference type="EnsemblFungi" id="PTTG_05909-t43_1">
    <property type="protein sequence ID" value="PTTG_05909-t43_1-p1"/>
    <property type="gene ID" value="PTTG_05909"/>
</dbReference>
<dbReference type="PANTHER" id="PTHR38248:SF2">
    <property type="entry name" value="FUNK1 11"/>
    <property type="match status" value="1"/>
</dbReference>
<dbReference type="Pfam" id="PF17667">
    <property type="entry name" value="Pkinase_fungal"/>
    <property type="match status" value="1"/>
</dbReference>
<dbReference type="VEuPathDB" id="FungiDB:PTTG_05909"/>
<organism evidence="3">
    <name type="scientific">Puccinia triticina (isolate 1-1 / race 1 (BBBD))</name>
    <name type="common">Brown leaf rust fungus</name>
    <dbReference type="NCBI Taxonomy" id="630390"/>
    <lineage>
        <taxon>Eukaryota</taxon>
        <taxon>Fungi</taxon>
        <taxon>Dikarya</taxon>
        <taxon>Basidiomycota</taxon>
        <taxon>Pucciniomycotina</taxon>
        <taxon>Pucciniomycetes</taxon>
        <taxon>Pucciniales</taxon>
        <taxon>Pucciniaceae</taxon>
        <taxon>Puccinia</taxon>
    </lineage>
</organism>
<name>A0A180GWU8_PUCT1</name>
<gene>
    <name evidence="3" type="ORF">PTTG_05909</name>
</gene>
<proteinExistence type="predicted"/>
<reference evidence="3" key="1">
    <citation type="submission" date="2009-11" db="EMBL/GenBank/DDBJ databases">
        <authorList>
            <consortium name="The Broad Institute Genome Sequencing Platform"/>
            <person name="Ward D."/>
            <person name="Feldgarden M."/>
            <person name="Earl A."/>
            <person name="Young S.K."/>
            <person name="Zeng Q."/>
            <person name="Koehrsen M."/>
            <person name="Alvarado L."/>
            <person name="Berlin A."/>
            <person name="Bochicchio J."/>
            <person name="Borenstein D."/>
            <person name="Chapman S.B."/>
            <person name="Chen Z."/>
            <person name="Engels R."/>
            <person name="Freedman E."/>
            <person name="Gellesch M."/>
            <person name="Goldberg J."/>
            <person name="Griggs A."/>
            <person name="Gujja S."/>
            <person name="Heilman E."/>
            <person name="Heiman D."/>
            <person name="Hepburn T."/>
            <person name="Howarth C."/>
            <person name="Jen D."/>
            <person name="Larson L."/>
            <person name="Lewis B."/>
            <person name="Mehta T."/>
            <person name="Park D."/>
            <person name="Pearson M."/>
            <person name="Roberts A."/>
            <person name="Saif S."/>
            <person name="Shea T."/>
            <person name="Shenoy N."/>
            <person name="Sisk P."/>
            <person name="Stolte C."/>
            <person name="Sykes S."/>
            <person name="Thomson T."/>
            <person name="Walk T."/>
            <person name="White J."/>
            <person name="Yandava C."/>
            <person name="Izard J."/>
            <person name="Baranova O.V."/>
            <person name="Blanton J.M."/>
            <person name="Tanner A.C."/>
            <person name="Dewhirst F.E."/>
            <person name="Haas B."/>
            <person name="Nusbaum C."/>
            <person name="Birren B."/>
        </authorList>
    </citation>
    <scope>NUCLEOTIDE SEQUENCE [LARGE SCALE GENOMIC DNA]</scope>
    <source>
        <strain evidence="3">1-1 BBBD Race 1</strain>
    </source>
</reference>
<sequence>MAQSAAELMETEQESLRYRLRNSLTSKGINTVSDFLRLNPSQIQDYASSFVAIMSSDPQSRRLNAAMMKILSLQSQGPPELFEPLVAVILNNKPNPMKTCIRSSKKISPTPQSPVTLSTRPTTSLDAPSNPVKTGMTSGIMNSSGQLNEFLASLKRELSGLTYINVPGLVQHFTAKQCLPSAFRLTPNESFIEERYTYKFSNKSEKTMLEWINSFYVQLKKQSPELQYSRAWRSSPTKPMKGTTDQRKIDGAIVSLGTENEHHIKNILVPFEQKNSEALAKDAYICLAKDVYEIFKHQPTRSFVVGLTLCGTSLQLWQFDRSGAIGSELLELKANRKNLEIFFGLMSFFLACDKEHLGFDPTFIENQGIRTVKIKIESTPETLIIDGLVFRASGICTRGTTCWKAHLKGSDQQKFLIKDSWQPTNRTKEGDMLCDVTNQKVPYVAQYYYHEDVQVDNKQVDIESHVRRGAAFKQPELAINFAETTSDKVVPNEFVNRVHRRLVLKDVGQPIWNAGCPIRLLKALEHCIKGHQGLLGAGYLHRDISMNNLMIGDTHNPDKNFLIDLDMAIPYNPTTKQERLGRTGTKLFMSIHLLANEEHSHDFVDDLESFFWVLLWICIHYPENQKKTSEVTKWNYYPLKTLGLVKSGALHTPG</sequence>
<dbReference type="AlphaFoldDB" id="A0A180GWU8"/>
<reference evidence="3" key="2">
    <citation type="submission" date="2016-05" db="EMBL/GenBank/DDBJ databases">
        <title>Comparative analysis highlights variable genome content of wheat rusts and divergence of the mating loci.</title>
        <authorList>
            <person name="Cuomo C.A."/>
            <person name="Bakkeren G."/>
            <person name="Szabo L."/>
            <person name="Khalil H."/>
            <person name="Joly D."/>
            <person name="Goldberg J."/>
            <person name="Young S."/>
            <person name="Zeng Q."/>
            <person name="Fellers J."/>
        </authorList>
    </citation>
    <scope>NUCLEOTIDE SEQUENCE [LARGE SCALE GENOMIC DNA]</scope>
    <source>
        <strain evidence="3">1-1 BBBD Race 1</strain>
    </source>
</reference>
<reference evidence="4 5" key="3">
    <citation type="journal article" date="2017" name="G3 (Bethesda)">
        <title>Comparative analysis highlights variable genome content of wheat rusts and divergence of the mating loci.</title>
        <authorList>
            <person name="Cuomo C.A."/>
            <person name="Bakkeren G."/>
            <person name="Khalil H.B."/>
            <person name="Panwar V."/>
            <person name="Joly D."/>
            <person name="Linning R."/>
            <person name="Sakthikumar S."/>
            <person name="Song X."/>
            <person name="Adiconis X."/>
            <person name="Fan L."/>
            <person name="Goldberg J.M."/>
            <person name="Levin J.Z."/>
            <person name="Young S."/>
            <person name="Zeng Q."/>
            <person name="Anikster Y."/>
            <person name="Bruce M."/>
            <person name="Wang M."/>
            <person name="Yin C."/>
            <person name="McCallum B."/>
            <person name="Szabo L.J."/>
            <person name="Hulbert S."/>
            <person name="Chen X."/>
            <person name="Fellers J.P."/>
        </authorList>
    </citation>
    <scope>NUCLEOTIDE SEQUENCE</scope>
    <source>
        <strain evidence="5">Isolate 1-1 / race 1 (BBBD)</strain>
        <strain evidence="4">isolate 1-1 / race 1 (BBBD)</strain>
    </source>
</reference>
<dbReference type="OrthoDB" id="2496652at2759"/>
<dbReference type="Proteomes" id="UP000005240">
    <property type="component" value="Unassembled WGS sequence"/>
</dbReference>
<evidence type="ECO:0000259" key="2">
    <source>
        <dbReference type="Pfam" id="PF17667"/>
    </source>
</evidence>
<evidence type="ECO:0000256" key="1">
    <source>
        <dbReference type="SAM" id="MobiDB-lite"/>
    </source>
</evidence>
<dbReference type="InterPro" id="IPR011009">
    <property type="entry name" value="Kinase-like_dom_sf"/>
</dbReference>
<evidence type="ECO:0000313" key="4">
    <source>
        <dbReference type="EnsemblFungi" id="PTTG_05909-t43_1-p1"/>
    </source>
</evidence>
<dbReference type="PANTHER" id="PTHR38248">
    <property type="entry name" value="FUNK1 6"/>
    <property type="match status" value="1"/>
</dbReference>
<dbReference type="Gene3D" id="1.10.510.10">
    <property type="entry name" value="Transferase(Phosphotransferase) domain 1"/>
    <property type="match status" value="1"/>
</dbReference>
<evidence type="ECO:0000313" key="5">
    <source>
        <dbReference type="Proteomes" id="UP000005240"/>
    </source>
</evidence>
<feature type="compositionally biased region" description="Polar residues" evidence="1">
    <location>
        <begin position="106"/>
        <end position="131"/>
    </location>
</feature>
<dbReference type="EMBL" id="ADAS02000014">
    <property type="protein sequence ID" value="OAV97265.1"/>
    <property type="molecule type" value="Genomic_DNA"/>
</dbReference>
<reference evidence="4" key="4">
    <citation type="submission" date="2025-05" db="UniProtKB">
        <authorList>
            <consortium name="EnsemblFungi"/>
        </authorList>
    </citation>
    <scope>IDENTIFICATION</scope>
    <source>
        <strain evidence="4">isolate 1-1 / race 1 (BBBD)</strain>
    </source>
</reference>
<feature type="domain" description="Fungal-type protein kinase" evidence="2">
    <location>
        <begin position="258"/>
        <end position="618"/>
    </location>
</feature>
<feature type="region of interest" description="Disordered" evidence="1">
    <location>
        <begin position="102"/>
        <end position="131"/>
    </location>
</feature>
<keyword evidence="5" id="KW-1185">Reference proteome</keyword>
<evidence type="ECO:0000313" key="3">
    <source>
        <dbReference type="EMBL" id="OAV97265.1"/>
    </source>
</evidence>
<accession>A0A180GWU8</accession>
<dbReference type="SUPFAM" id="SSF56112">
    <property type="entry name" value="Protein kinase-like (PK-like)"/>
    <property type="match status" value="1"/>
</dbReference>
<dbReference type="InterPro" id="IPR040976">
    <property type="entry name" value="Pkinase_fungal"/>
</dbReference>
<dbReference type="STRING" id="630390.A0A180GWU8"/>
<protein>
    <submittedName>
        <fullName evidence="4">Pkinase_fungal domain-containing protein</fullName>
    </submittedName>
</protein>